<proteinExistence type="predicted"/>
<protein>
    <submittedName>
        <fullName evidence="1">Uncharacterized protein</fullName>
    </submittedName>
</protein>
<reference evidence="1 2" key="1">
    <citation type="submission" date="2019-06" db="EMBL/GenBank/DDBJ databases">
        <title>Genome sequencing of plant associated microbes to promote plant fitness in Sorghum bicolor and Oryza sativa.</title>
        <authorList>
            <person name="Coleman-Derr D."/>
        </authorList>
    </citation>
    <scope>NUCLEOTIDE SEQUENCE [LARGE SCALE GENOMIC DNA]</scope>
    <source>
        <strain evidence="1 2">KV-663</strain>
    </source>
</reference>
<gene>
    <name evidence="1" type="ORF">FBY41_1963</name>
</gene>
<evidence type="ECO:0000313" key="1">
    <source>
        <dbReference type="EMBL" id="TQM61941.1"/>
    </source>
</evidence>
<organism evidence="1 2">
    <name type="scientific">Humibacillus xanthopallidus</name>
    <dbReference type="NCBI Taxonomy" id="412689"/>
    <lineage>
        <taxon>Bacteria</taxon>
        <taxon>Bacillati</taxon>
        <taxon>Actinomycetota</taxon>
        <taxon>Actinomycetes</taxon>
        <taxon>Micrococcales</taxon>
        <taxon>Intrasporangiaceae</taxon>
        <taxon>Humibacillus</taxon>
    </lineage>
</organism>
<dbReference type="AlphaFoldDB" id="A0A543HUB9"/>
<accession>A0A543HUB9</accession>
<dbReference type="RefSeq" id="WP_185748998.1">
    <property type="nucleotide sequence ID" value="NZ_VFPM01000002.1"/>
</dbReference>
<dbReference type="Proteomes" id="UP000316747">
    <property type="component" value="Unassembled WGS sequence"/>
</dbReference>
<name>A0A543HUB9_9MICO</name>
<evidence type="ECO:0000313" key="2">
    <source>
        <dbReference type="Proteomes" id="UP000316747"/>
    </source>
</evidence>
<keyword evidence="2" id="KW-1185">Reference proteome</keyword>
<dbReference type="EMBL" id="VFPM01000002">
    <property type="protein sequence ID" value="TQM61941.1"/>
    <property type="molecule type" value="Genomic_DNA"/>
</dbReference>
<comment type="caution">
    <text evidence="1">The sequence shown here is derived from an EMBL/GenBank/DDBJ whole genome shotgun (WGS) entry which is preliminary data.</text>
</comment>
<sequence>MTGALATLPDSAFATRLSGSAQAGCAASAKAHKSLGDGTLLAPVSGAFGSVTAGAQVDVSGLAGSLDGALKTIAGAVPASVVERIEGMDRAFSGVLDAVGANPVLSRLPEGGALRDVVAQIIDEAVDLLEQRLTQLGESLLGTSELATLREGLTLLSGLRTDYPAHADRLAEFVAQTLLGFDPAVLSPLHARMSVVVDLAARLDDGVLATLGRPVTQAATQAAAAIRSAVDALDPASAASYQTLLGALDAATAAINGAGAAFRPVYDDVAHTFAVLQPAELLAGYLEILDDLELTGHELIGDVLDTTVQLFDELITAVQALTPSAELGTTLGELGRHLRDTVAGSAVGQARGEVVQFLGRIRDTVAEIPLTAARDALRGMLDRVGGEISDLGLANLEETIGKGLDDLAAAAMKACREASDLVQGALTGLLDAIDDLPVADLAGALADAVGRLGGVVDGLHDDASGLIDDLQAQVDSLSQLSFTPVSDEVIGEIDQLKSRLASMNPDALSDEAKLAIRAALAVLEAVDVEDKVVDVLGQGYAELDAKVREVLDDIAAGLERLHRSVGELDPATLLAPVTKELAVVRSTVDSLDAATLTTPLHDQLRHLDSWLATLHPGTVLTPLQGTYDDGVAMIHRLDPEIWGAPLAGLHADLTALAERLDLGPLFTELNDRRRDLIERARDGLTQSLTAADLPEPVAGWLTSVMPLVTGTTELVTLEPGAFLRRLSEQVQADFPVSRLYVPLDEVFTSALAALGSVPEGDLVAAATTVRDAVTTLDDLEPAALLTRLRAAHTRLIGLHAPVLAPFSATAELQAAFHARVDVAVSTPAGEVARVDARFDAVLSLLTGVTDSTVAHALDSAQDAALIALGNAANELAGDSRLDAAQASFVQLRDAVDALVPPSLPRTGPLTASVVLTACEHWRPSLRAAELDQRLTAFAAALAPVADALGEALDAFADDLDATAELIDPLALEPPIAEVFDAVRAQVEALDPTTLLADLRTEVYLPITEAIAALDPHELAARLDATYTKARTGILDEFTGLIDAVTRALNEHLAGVRKAVQDLLGRLDTTLTAATTDVQDVVKRVSDLVFVDLLQRLRQVLENLQHSFDTELRRIARAFDAMLDAAPIGHRIHPRSGTTQAGAA</sequence>